<dbReference type="AlphaFoldDB" id="A0A2P6TSQ2"/>
<comment type="caution">
    <text evidence="1">The sequence shown here is derived from an EMBL/GenBank/DDBJ whole genome shotgun (WGS) entry which is preliminary data.</text>
</comment>
<accession>A0A2P6TSQ2</accession>
<gene>
    <name evidence="1" type="ORF">C2E21_3828</name>
</gene>
<name>A0A2P6TSQ2_CHLSO</name>
<reference evidence="1 2" key="1">
    <citation type="journal article" date="2018" name="Plant J.">
        <title>Genome sequences of Chlorella sorokiniana UTEX 1602 and Micractinium conductrix SAG 241.80: implications to maltose excretion by a green alga.</title>
        <authorList>
            <person name="Arriola M.B."/>
            <person name="Velmurugan N."/>
            <person name="Zhang Y."/>
            <person name="Plunkett M.H."/>
            <person name="Hondzo H."/>
            <person name="Barney B.M."/>
        </authorList>
    </citation>
    <scope>NUCLEOTIDE SEQUENCE [LARGE SCALE GENOMIC DNA]</scope>
    <source>
        <strain evidence="2">UTEX 1602</strain>
    </source>
</reference>
<dbReference type="Proteomes" id="UP000239899">
    <property type="component" value="Unassembled WGS sequence"/>
</dbReference>
<protein>
    <submittedName>
        <fullName evidence="1">Thioredoxin domain-containing</fullName>
    </submittedName>
</protein>
<proteinExistence type="predicted"/>
<keyword evidence="2" id="KW-1185">Reference proteome</keyword>
<dbReference type="EMBL" id="LHPG02000007">
    <property type="protein sequence ID" value="PRW57091.1"/>
    <property type="molecule type" value="Genomic_DNA"/>
</dbReference>
<evidence type="ECO:0000313" key="2">
    <source>
        <dbReference type="Proteomes" id="UP000239899"/>
    </source>
</evidence>
<evidence type="ECO:0000313" key="1">
    <source>
        <dbReference type="EMBL" id="PRW57091.1"/>
    </source>
</evidence>
<sequence>MAATYTGPITMLDSEPYTKGMTVAQGTFAIGLYSPGGSTGWRGSLTILVNGKKKLVHLHVMDSDLDALSALEYFKKLRQDLQQYGNNNIMVQVAHDDALVTYGGVNTFQELKDAVDDNVACRLRGAVPMCGVSVIEHLYAGEGGYVAAFTGSLNGVRCKTHLGTWRKTPEGMEAAGRAWDKAARAAGYREARLNFRD</sequence>
<organism evidence="1 2">
    <name type="scientific">Chlorella sorokiniana</name>
    <name type="common">Freshwater green alga</name>
    <dbReference type="NCBI Taxonomy" id="3076"/>
    <lineage>
        <taxon>Eukaryota</taxon>
        <taxon>Viridiplantae</taxon>
        <taxon>Chlorophyta</taxon>
        <taxon>core chlorophytes</taxon>
        <taxon>Trebouxiophyceae</taxon>
        <taxon>Chlorellales</taxon>
        <taxon>Chlorellaceae</taxon>
        <taxon>Chlorella clade</taxon>
        <taxon>Chlorella</taxon>
    </lineage>
</organism>